<proteinExistence type="predicted"/>
<dbReference type="SUPFAM" id="SSF48065">
    <property type="entry name" value="DBL homology domain (DH-domain)"/>
    <property type="match status" value="1"/>
</dbReference>
<organism evidence="6 7">
    <name type="scientific">Clathrus columnatus</name>
    <dbReference type="NCBI Taxonomy" id="1419009"/>
    <lineage>
        <taxon>Eukaryota</taxon>
        <taxon>Fungi</taxon>
        <taxon>Dikarya</taxon>
        <taxon>Basidiomycota</taxon>
        <taxon>Agaricomycotina</taxon>
        <taxon>Agaricomycetes</taxon>
        <taxon>Phallomycetidae</taxon>
        <taxon>Phallales</taxon>
        <taxon>Clathraceae</taxon>
        <taxon>Clathrus</taxon>
    </lineage>
</organism>
<keyword evidence="2" id="KW-0344">Guanine-nucleotide releasing factor</keyword>
<name>A0AAV5A8J3_9AGAM</name>
<dbReference type="SUPFAM" id="SSF50729">
    <property type="entry name" value="PH domain-like"/>
    <property type="match status" value="1"/>
</dbReference>
<feature type="domain" description="DH" evidence="4">
    <location>
        <begin position="589"/>
        <end position="777"/>
    </location>
</feature>
<comment type="caution">
    <text evidence="6">The sequence shown here is derived from an EMBL/GenBank/DDBJ whole genome shotgun (WGS) entry which is preliminary data.</text>
</comment>
<dbReference type="Pfam" id="PF00610">
    <property type="entry name" value="DEP"/>
    <property type="match status" value="1"/>
</dbReference>
<dbReference type="SMART" id="SM00036">
    <property type="entry name" value="CNH"/>
    <property type="match status" value="1"/>
</dbReference>
<evidence type="ECO:0000259" key="5">
    <source>
        <dbReference type="PROSITE" id="PS50219"/>
    </source>
</evidence>
<feature type="compositionally biased region" description="Low complexity" evidence="3">
    <location>
        <begin position="262"/>
        <end position="274"/>
    </location>
</feature>
<dbReference type="CDD" id="cd04435">
    <property type="entry name" value="DEP_fRom2"/>
    <property type="match status" value="1"/>
</dbReference>
<feature type="region of interest" description="Disordered" evidence="3">
    <location>
        <begin position="1"/>
        <end position="149"/>
    </location>
</feature>
<keyword evidence="7" id="KW-1185">Reference proteome</keyword>
<dbReference type="InterPro" id="IPR035899">
    <property type="entry name" value="DBL_dom_sf"/>
</dbReference>
<dbReference type="Proteomes" id="UP001050691">
    <property type="component" value="Unassembled WGS sequence"/>
</dbReference>
<feature type="compositionally biased region" description="Low complexity" evidence="3">
    <location>
        <begin position="50"/>
        <end position="106"/>
    </location>
</feature>
<feature type="compositionally biased region" description="Low complexity" evidence="3">
    <location>
        <begin position="177"/>
        <end position="193"/>
    </location>
</feature>
<feature type="domain" description="CNH" evidence="5">
    <location>
        <begin position="963"/>
        <end position="1258"/>
    </location>
</feature>
<dbReference type="GO" id="GO:0035556">
    <property type="term" value="P:intracellular signal transduction"/>
    <property type="evidence" value="ECO:0007669"/>
    <property type="project" value="InterPro"/>
</dbReference>
<dbReference type="InterPro" id="IPR036388">
    <property type="entry name" value="WH-like_DNA-bd_sf"/>
</dbReference>
<dbReference type="Pfam" id="PF00621">
    <property type="entry name" value="RhoGEF"/>
    <property type="match status" value="1"/>
</dbReference>
<evidence type="ECO:0000313" key="7">
    <source>
        <dbReference type="Proteomes" id="UP001050691"/>
    </source>
</evidence>
<feature type="region of interest" description="Disordered" evidence="3">
    <location>
        <begin position="262"/>
        <end position="316"/>
    </location>
</feature>
<evidence type="ECO:0000313" key="6">
    <source>
        <dbReference type="EMBL" id="GJJ10951.1"/>
    </source>
</evidence>
<dbReference type="Gene3D" id="1.20.900.10">
    <property type="entry name" value="Dbl homology (DH) domain"/>
    <property type="match status" value="1"/>
</dbReference>
<dbReference type="SMART" id="SM00049">
    <property type="entry name" value="DEP"/>
    <property type="match status" value="1"/>
</dbReference>
<feature type="compositionally biased region" description="Polar residues" evidence="3">
    <location>
        <begin position="195"/>
        <end position="209"/>
    </location>
</feature>
<dbReference type="InterPro" id="IPR052233">
    <property type="entry name" value="Rho-type_GEFs"/>
</dbReference>
<dbReference type="InterPro" id="IPR000591">
    <property type="entry name" value="DEP_dom"/>
</dbReference>
<dbReference type="InterPro" id="IPR041675">
    <property type="entry name" value="PH_5"/>
</dbReference>
<feature type="region of interest" description="Disordered" evidence="3">
    <location>
        <begin position="452"/>
        <end position="476"/>
    </location>
</feature>
<dbReference type="Pfam" id="PF15405">
    <property type="entry name" value="PH_5"/>
    <property type="match status" value="1"/>
</dbReference>
<evidence type="ECO:0000256" key="3">
    <source>
        <dbReference type="SAM" id="MobiDB-lite"/>
    </source>
</evidence>
<evidence type="ECO:0000256" key="1">
    <source>
        <dbReference type="ARBA" id="ARBA00022553"/>
    </source>
</evidence>
<feature type="compositionally biased region" description="Polar residues" evidence="3">
    <location>
        <begin position="459"/>
        <end position="476"/>
    </location>
</feature>
<dbReference type="PANTHER" id="PTHR46572">
    <property type="entry name" value="RHO1 GDP-GTP EXCHANGE PROTEIN 1-RELATED"/>
    <property type="match status" value="1"/>
</dbReference>
<evidence type="ECO:0000256" key="2">
    <source>
        <dbReference type="ARBA" id="ARBA00022658"/>
    </source>
</evidence>
<accession>A0AAV5A8J3</accession>
<dbReference type="Pfam" id="PF00780">
    <property type="entry name" value="CNH"/>
    <property type="match status" value="1"/>
</dbReference>
<dbReference type="PANTHER" id="PTHR46572:SF2">
    <property type="entry name" value="RHO1 GDP-GTP EXCHANGE PROTEIN 1-RELATED"/>
    <property type="match status" value="1"/>
</dbReference>
<dbReference type="InterPro" id="IPR011993">
    <property type="entry name" value="PH-like_dom_sf"/>
</dbReference>
<dbReference type="SMART" id="SM00325">
    <property type="entry name" value="RhoGEF"/>
    <property type="match status" value="1"/>
</dbReference>
<evidence type="ECO:0008006" key="8">
    <source>
        <dbReference type="Google" id="ProtNLM"/>
    </source>
</evidence>
<dbReference type="PROSITE" id="PS50219">
    <property type="entry name" value="CNH"/>
    <property type="match status" value="1"/>
</dbReference>
<feature type="region of interest" description="Disordered" evidence="3">
    <location>
        <begin position="177"/>
        <end position="239"/>
    </location>
</feature>
<feature type="compositionally biased region" description="Polar residues" evidence="3">
    <location>
        <begin position="299"/>
        <end position="316"/>
    </location>
</feature>
<dbReference type="Gene3D" id="1.10.10.10">
    <property type="entry name" value="Winged helix-like DNA-binding domain superfamily/Winged helix DNA-binding domain"/>
    <property type="match status" value="1"/>
</dbReference>
<keyword evidence="1" id="KW-0597">Phosphoprotein</keyword>
<dbReference type="CDD" id="cd00160">
    <property type="entry name" value="RhoGEF"/>
    <property type="match status" value="1"/>
</dbReference>
<reference evidence="6" key="1">
    <citation type="submission" date="2021-10" db="EMBL/GenBank/DDBJ databases">
        <title>De novo Genome Assembly of Clathrus columnatus (Basidiomycota, Fungi) Using Illumina and Nanopore Sequence Data.</title>
        <authorList>
            <person name="Ogiso-Tanaka E."/>
            <person name="Itagaki H."/>
            <person name="Hosoya T."/>
            <person name="Hosaka K."/>
        </authorList>
    </citation>
    <scope>NUCLEOTIDE SEQUENCE</scope>
    <source>
        <strain evidence="6">MO-923</strain>
    </source>
</reference>
<dbReference type="SUPFAM" id="SSF46785">
    <property type="entry name" value="Winged helix' DNA-binding domain"/>
    <property type="match status" value="1"/>
</dbReference>
<dbReference type="Gene3D" id="2.30.29.30">
    <property type="entry name" value="Pleckstrin-homology domain (PH domain)/Phosphotyrosine-binding domain (PTB)"/>
    <property type="match status" value="1"/>
</dbReference>
<dbReference type="EMBL" id="BPWL01000006">
    <property type="protein sequence ID" value="GJJ10951.1"/>
    <property type="molecule type" value="Genomic_DNA"/>
</dbReference>
<dbReference type="InterPro" id="IPR000219">
    <property type="entry name" value="DH_dom"/>
</dbReference>
<dbReference type="PROSITE" id="PS50010">
    <property type="entry name" value="DH_2"/>
    <property type="match status" value="1"/>
</dbReference>
<protein>
    <recommendedName>
        <fullName evidence="8">CNH-domain-containing protein</fullName>
    </recommendedName>
</protein>
<gene>
    <name evidence="6" type="ORF">Clacol_005180</name>
</gene>
<dbReference type="InterPro" id="IPR001180">
    <property type="entry name" value="CNH_dom"/>
</dbReference>
<dbReference type="GO" id="GO:0005085">
    <property type="term" value="F:guanyl-nucleotide exchange factor activity"/>
    <property type="evidence" value="ECO:0007669"/>
    <property type="project" value="UniProtKB-KW"/>
</dbReference>
<feature type="compositionally biased region" description="Low complexity" evidence="3">
    <location>
        <begin position="28"/>
        <end position="37"/>
    </location>
</feature>
<sequence length="1334" mass="150271">MTDNKRSAAYESIFGRPSAQHHRPPFQQPAAYYQQQQLYRGPPTTTVNGQHQQYQQYSQHSQQYPQQYYAQHQQQDLRRSYTSSVSSQQSQSVYSHPYSSSQSYTPSPSPLPPSHPAVYRPSLGPTAEYQVPHPPSIQSSHGIIAPLPEVPVDPGLEHLTRQGLTPAQAYQAQIYQNAPAQQQQQQQQNWPPYQLTPSPQQHALPQPQKTHYHPEPESTSASHSTEADEANDSSQEDSSLPYMSEHLETKLSGLHLATAFPSHSANSISSPDSSNMADAPSPATRRSSESIPTLPVTIRQRSGQDRSQSMSAISSQNRPAIIASIRNSHPTTLGGSSLGPSAANRRRTPVVYPALLSRVAEAFRVRVTLSERVKDGLTYQDAFDGREAVDKLAYIIKTSDRCLALLLGRALDAQKFFHDVTYDHRLRDSANEVYQFRKRLSSPFVSGEELGLVGGVKPSNGTPRQSMSRDSGTTQSSVLDGVNRLLEGSSTTATLKGEDSSIDEDPLPTGVFTLLTDCYSPTCSRDRLCYSIACPRRLEQQSRLNLKQEPGLKRTISRESLGDLVEPGTLWIHSVPQEVVDGVSETEKKRQEAINEVIYTERDFVRDMEYLRDSWIKPLQNSDTIIPPERRQGFILQVFWNINDIISVNTRLRDALNKRQKSYAIVEKIGDILLDAVPHFSPFVSYGSHQLYGKYEFEREKSSNPAFASFVEETERKPESRKLELNGYLTKPTTRLARYPLLLEVVLKYTPDDSPDKTTIPQVVKIVREFLAKVNEESGKTENRFNLLQLDQQLVFRPGEAVDLGLKNEEREMIYKGPLNKRGGQGDNGELQIFLFDHALLMVKQKTKHEQYKVYRRPIPLELLLILGHDDTEQKPNSARSKNALVKASSTNALSNLKGDNKNGYPITFIYLGRRGYQLTLWASTWVARKKWIENIQKQQEKMRETNTFFDTSVLNEGFFSGINKVNCAAPFSQGRRVAYGTADGVYFSDLRDPKRDPVKVIALTDVVQLDILDDYQLLIVLTEGAVITFPLDALDPRDPSAGLKRAKRIAAHTSFFKTGFCLNRTLVCVVKSSQLSSTIKVLEPIDYTARGKSKPTFRKILQGGNDTLRLFREFYIPVESNSIHILKSRLCVGCIKGFEIIDLETLDTQTLLDPEDTSLDFIQKREFVRPMAIYRIDHDFLLCYDEFAFYINRNGWRARPQFIIHWEGIPTSFALHYPFVLAFEPNFVEIRNVETGQLAQVIQGHNLRALFASTSQTLPVQPGLGYNNHPSYPMPQAQSYGGRDSIYSQYSSGSGSQPQQLLKGNNANRDEIIMVSDDSILTLHPFSATGPPR</sequence>
<evidence type="ECO:0000259" key="4">
    <source>
        <dbReference type="PROSITE" id="PS50010"/>
    </source>
</evidence>
<dbReference type="InterPro" id="IPR036390">
    <property type="entry name" value="WH_DNA-bd_sf"/>
</dbReference>